<evidence type="ECO:0000256" key="1">
    <source>
        <dbReference type="ARBA" id="ARBA00000553"/>
    </source>
</evidence>
<evidence type="ECO:0000313" key="12">
    <source>
        <dbReference type="Proteomes" id="UP000694660"/>
    </source>
</evidence>
<dbReference type="Pfam" id="PF02578">
    <property type="entry name" value="Cu-oxidase_4"/>
    <property type="match status" value="1"/>
</dbReference>
<dbReference type="CDD" id="cd16833">
    <property type="entry name" value="YfiH"/>
    <property type="match status" value="1"/>
</dbReference>
<evidence type="ECO:0000256" key="10">
    <source>
        <dbReference type="RuleBase" id="RU361274"/>
    </source>
</evidence>
<dbReference type="GO" id="GO:0017061">
    <property type="term" value="F:S-methyl-5-thioadenosine phosphorylase activity"/>
    <property type="evidence" value="ECO:0007669"/>
    <property type="project" value="UniProtKB-EC"/>
</dbReference>
<name>A0A944DCD1_DENI1</name>
<keyword evidence="6" id="KW-0862">Zinc</keyword>
<dbReference type="PANTHER" id="PTHR30616:SF2">
    <property type="entry name" value="PURINE NUCLEOSIDE PHOSPHORYLASE LACC1"/>
    <property type="match status" value="1"/>
</dbReference>
<gene>
    <name evidence="11" type="primary">pgeF</name>
    <name evidence="11" type="ORF">I8J34_20890</name>
</gene>
<keyword evidence="12" id="KW-1185">Reference proteome</keyword>
<dbReference type="EMBL" id="JAEKFT010000034">
    <property type="protein sequence ID" value="MBT0963650.1"/>
    <property type="molecule type" value="Genomic_DNA"/>
</dbReference>
<comment type="similarity">
    <text evidence="2 10">Belongs to the purine nucleoside phosphorylase YfiH/LACC1 family.</text>
</comment>
<comment type="caution">
    <text evidence="11">The sequence shown here is derived from an EMBL/GenBank/DDBJ whole genome shotgun (WGS) entry which is preliminary data.</text>
</comment>
<comment type="catalytic activity">
    <reaction evidence="1">
        <text>inosine + phosphate = alpha-D-ribose 1-phosphate + hypoxanthine</text>
        <dbReference type="Rhea" id="RHEA:27646"/>
        <dbReference type="ChEBI" id="CHEBI:17368"/>
        <dbReference type="ChEBI" id="CHEBI:17596"/>
        <dbReference type="ChEBI" id="CHEBI:43474"/>
        <dbReference type="ChEBI" id="CHEBI:57720"/>
        <dbReference type="EC" id="2.4.2.1"/>
    </reaction>
    <physiologicalReaction direction="left-to-right" evidence="1">
        <dbReference type="Rhea" id="RHEA:27647"/>
    </physiologicalReaction>
</comment>
<evidence type="ECO:0000256" key="5">
    <source>
        <dbReference type="ARBA" id="ARBA00022801"/>
    </source>
</evidence>
<accession>A0A944DCD1</accession>
<dbReference type="InterPro" id="IPR038371">
    <property type="entry name" value="Cu_polyphenol_OxRdtase_sf"/>
</dbReference>
<evidence type="ECO:0000256" key="8">
    <source>
        <dbReference type="ARBA" id="ARBA00048968"/>
    </source>
</evidence>
<evidence type="ECO:0000313" key="11">
    <source>
        <dbReference type="EMBL" id="MBT0963650.1"/>
    </source>
</evidence>
<dbReference type="Proteomes" id="UP000694660">
    <property type="component" value="Unassembled WGS sequence"/>
</dbReference>
<dbReference type="Gene3D" id="3.60.140.10">
    <property type="entry name" value="CNF1/YfiH-like putative cysteine hydrolases"/>
    <property type="match status" value="1"/>
</dbReference>
<dbReference type="InterPro" id="IPR003730">
    <property type="entry name" value="Cu_polyphenol_OxRdtase"/>
</dbReference>
<keyword evidence="5" id="KW-0378">Hydrolase</keyword>
<keyword evidence="4" id="KW-0479">Metal-binding</keyword>
<evidence type="ECO:0000256" key="6">
    <source>
        <dbReference type="ARBA" id="ARBA00022833"/>
    </source>
</evidence>
<evidence type="ECO:0000256" key="7">
    <source>
        <dbReference type="ARBA" id="ARBA00047989"/>
    </source>
</evidence>
<dbReference type="InterPro" id="IPR011324">
    <property type="entry name" value="Cytotoxic_necrot_fac-like_cat"/>
</dbReference>
<comment type="catalytic activity">
    <reaction evidence="9">
        <text>S-methyl-5'-thioadenosine + phosphate = 5-(methylsulfanyl)-alpha-D-ribose 1-phosphate + adenine</text>
        <dbReference type="Rhea" id="RHEA:11852"/>
        <dbReference type="ChEBI" id="CHEBI:16708"/>
        <dbReference type="ChEBI" id="CHEBI:17509"/>
        <dbReference type="ChEBI" id="CHEBI:43474"/>
        <dbReference type="ChEBI" id="CHEBI:58533"/>
        <dbReference type="EC" id="2.4.2.28"/>
    </reaction>
    <physiologicalReaction direction="left-to-right" evidence="9">
        <dbReference type="Rhea" id="RHEA:11853"/>
    </physiologicalReaction>
</comment>
<evidence type="ECO:0000256" key="4">
    <source>
        <dbReference type="ARBA" id="ARBA00022723"/>
    </source>
</evidence>
<evidence type="ECO:0000256" key="9">
    <source>
        <dbReference type="ARBA" id="ARBA00049893"/>
    </source>
</evidence>
<reference evidence="12" key="1">
    <citation type="journal article" date="2022" name="ISME J.">
        <title>Genetic and phylogenetic analysis of dissimilatory iodate-reducing bacteria identifies potential niches across the world's oceans.</title>
        <authorList>
            <person name="Reyes-Umana V."/>
            <person name="Henning Z."/>
            <person name="Lee K."/>
            <person name="Barnum T.P."/>
            <person name="Coates J.D."/>
        </authorList>
    </citation>
    <scope>NUCLEOTIDE SEQUENCE [LARGE SCALE GENOMIC DNA]</scope>
    <source>
        <strain evidence="12">IR12</strain>
    </source>
</reference>
<dbReference type="GO" id="GO:0005507">
    <property type="term" value="F:copper ion binding"/>
    <property type="evidence" value="ECO:0007669"/>
    <property type="project" value="TreeGrafter"/>
</dbReference>
<evidence type="ECO:0000256" key="2">
    <source>
        <dbReference type="ARBA" id="ARBA00007353"/>
    </source>
</evidence>
<protein>
    <recommendedName>
        <fullName evidence="10">Purine nucleoside phosphorylase</fullName>
    </recommendedName>
</protein>
<evidence type="ECO:0000256" key="3">
    <source>
        <dbReference type="ARBA" id="ARBA00022679"/>
    </source>
</evidence>
<proteinExistence type="inferred from homology"/>
<dbReference type="GO" id="GO:0016787">
    <property type="term" value="F:hydrolase activity"/>
    <property type="evidence" value="ECO:0007669"/>
    <property type="project" value="UniProtKB-KW"/>
</dbReference>
<keyword evidence="3" id="KW-0808">Transferase</keyword>
<dbReference type="AlphaFoldDB" id="A0A944DCD1"/>
<organism evidence="11 12">
    <name type="scientific">Denitromonas iodatirespirans</name>
    <dbReference type="NCBI Taxonomy" id="2795389"/>
    <lineage>
        <taxon>Bacteria</taxon>
        <taxon>Pseudomonadati</taxon>
        <taxon>Pseudomonadota</taxon>
        <taxon>Betaproteobacteria</taxon>
        <taxon>Rhodocyclales</taxon>
        <taxon>Zoogloeaceae</taxon>
        <taxon>Denitromonas</taxon>
    </lineage>
</organism>
<sequence length="244" mass="25711">MNPDHWIVPDWPAPARVRALMTTRAGGVSSGGFASLNLGDHVGDDPLAVAENRRRVTEALPGSPVWLNQVHGVDVVVADETSTGATADASLTRRESTVCAVMTADCLPVLFCDVGGRVVAAAHAGWRGLHAGVLERTVSALGVPPAEVMAWLGAAIGPEAFEVGDEVRAAFVGERASAAAAFKPGSERGKWLADLFLLARQRLAACGVTRVYGGGMCTVSDPRRFFSYRRDGQTGRMAAMVWLS</sequence>
<dbReference type="NCBIfam" id="TIGR00726">
    <property type="entry name" value="peptidoglycan editing factor PgeF"/>
    <property type="match status" value="1"/>
</dbReference>
<comment type="catalytic activity">
    <reaction evidence="7">
        <text>adenosine + H2O + H(+) = inosine + NH4(+)</text>
        <dbReference type="Rhea" id="RHEA:24408"/>
        <dbReference type="ChEBI" id="CHEBI:15377"/>
        <dbReference type="ChEBI" id="CHEBI:15378"/>
        <dbReference type="ChEBI" id="CHEBI:16335"/>
        <dbReference type="ChEBI" id="CHEBI:17596"/>
        <dbReference type="ChEBI" id="CHEBI:28938"/>
        <dbReference type="EC" id="3.5.4.4"/>
    </reaction>
    <physiologicalReaction direction="left-to-right" evidence="7">
        <dbReference type="Rhea" id="RHEA:24409"/>
    </physiologicalReaction>
</comment>
<dbReference type="SUPFAM" id="SSF64438">
    <property type="entry name" value="CNF1/YfiH-like putative cysteine hydrolases"/>
    <property type="match status" value="1"/>
</dbReference>
<comment type="catalytic activity">
    <reaction evidence="8">
        <text>adenosine + phosphate = alpha-D-ribose 1-phosphate + adenine</text>
        <dbReference type="Rhea" id="RHEA:27642"/>
        <dbReference type="ChEBI" id="CHEBI:16335"/>
        <dbReference type="ChEBI" id="CHEBI:16708"/>
        <dbReference type="ChEBI" id="CHEBI:43474"/>
        <dbReference type="ChEBI" id="CHEBI:57720"/>
        <dbReference type="EC" id="2.4.2.1"/>
    </reaction>
    <physiologicalReaction direction="left-to-right" evidence="8">
        <dbReference type="Rhea" id="RHEA:27643"/>
    </physiologicalReaction>
</comment>
<dbReference type="PANTHER" id="PTHR30616">
    <property type="entry name" value="UNCHARACTERIZED PROTEIN YFIH"/>
    <property type="match status" value="1"/>
</dbReference>
<dbReference type="RefSeq" id="WP_214363578.1">
    <property type="nucleotide sequence ID" value="NZ_JAEKFT010000034.1"/>
</dbReference>